<comment type="caution">
    <text evidence="2">The sequence shown here is derived from an EMBL/GenBank/DDBJ whole genome shotgun (WGS) entry which is preliminary data.</text>
</comment>
<dbReference type="Gene3D" id="3.40.50.150">
    <property type="entry name" value="Vaccinia Virus protein VP39"/>
    <property type="match status" value="1"/>
</dbReference>
<sequence length="425" mass="48513">MKKYAFLLGSHPLISFLEILNILSVEKIPHGSIERMAEILIIQLKTTDTKIKKLQEILGGTIKIIEIVDDYRGTIFQLDKILTRENLLANYFSQHSSKINFGISVYTTKSLVYAEINWLRNFAYQLKRRFKDKYSIRYVDEKNFELSSVMVANNKLVETGAEIVIIKQEKSFLVGRTRTVQDFRSYAQRDMEKPSPNPKSGMLPPKLAQMILNLSRDTGQNQVFDPFCGSGIILQEALLVGLEVLGADIEQEAVDDTVENLEWLIKTYNAAAPKLGTEKIKKISIAGKVRVADATRSRWEKANQTNTFIATEPYLGPPQRGPVLIHHAREIATQLETLYLGFFTNLKKNFPKIKRIGIVFPIIKTNEGLLYLNILDKVKDLGYIRRDFLPAEEAKKEALATHRGGLLYSRPDAFVIRELFVFEKR</sequence>
<gene>
    <name evidence="2" type="ORF">A3K51_00575</name>
</gene>
<dbReference type="Pfam" id="PF01170">
    <property type="entry name" value="UPF0020"/>
    <property type="match status" value="1"/>
</dbReference>
<evidence type="ECO:0000313" key="2">
    <source>
        <dbReference type="EMBL" id="OGB73360.1"/>
    </source>
</evidence>
<dbReference type="SUPFAM" id="SSF53335">
    <property type="entry name" value="S-adenosyl-L-methionine-dependent methyltransferases"/>
    <property type="match status" value="1"/>
</dbReference>
<feature type="domain" description="Ribosomal RNA large subunit methyltransferase K/L-like methyltransferase" evidence="1">
    <location>
        <begin position="200"/>
        <end position="286"/>
    </location>
</feature>
<proteinExistence type="predicted"/>
<dbReference type="Proteomes" id="UP000178085">
    <property type="component" value="Unassembled WGS sequence"/>
</dbReference>
<name>A0A1F4NPL8_UNCK3</name>
<dbReference type="InterPro" id="IPR000241">
    <property type="entry name" value="RlmKL-like_Mtase"/>
</dbReference>
<dbReference type="EMBL" id="METD01000001">
    <property type="protein sequence ID" value="OGB73360.1"/>
    <property type="molecule type" value="Genomic_DNA"/>
</dbReference>
<organism evidence="2 3">
    <name type="scientific">candidate division Kazan bacterium RIFCSPLOWO2_01_FULL_45_19</name>
    <dbReference type="NCBI Taxonomy" id="1798538"/>
    <lineage>
        <taxon>Bacteria</taxon>
        <taxon>Bacteria division Kazan-3B-28</taxon>
    </lineage>
</organism>
<accession>A0A1F4NPL8</accession>
<dbReference type="InterPro" id="IPR029063">
    <property type="entry name" value="SAM-dependent_MTases_sf"/>
</dbReference>
<protein>
    <recommendedName>
        <fullName evidence="1">Ribosomal RNA large subunit methyltransferase K/L-like methyltransferase domain-containing protein</fullName>
    </recommendedName>
</protein>
<reference evidence="2 3" key="1">
    <citation type="journal article" date="2016" name="Nat. Commun.">
        <title>Thousands of microbial genomes shed light on interconnected biogeochemical processes in an aquifer system.</title>
        <authorList>
            <person name="Anantharaman K."/>
            <person name="Brown C.T."/>
            <person name="Hug L.A."/>
            <person name="Sharon I."/>
            <person name="Castelle C.J."/>
            <person name="Probst A.J."/>
            <person name="Thomas B.C."/>
            <person name="Singh A."/>
            <person name="Wilkins M.J."/>
            <person name="Karaoz U."/>
            <person name="Brodie E.L."/>
            <person name="Williams K.H."/>
            <person name="Hubbard S.S."/>
            <person name="Banfield J.F."/>
        </authorList>
    </citation>
    <scope>NUCLEOTIDE SEQUENCE [LARGE SCALE GENOMIC DNA]</scope>
</reference>
<evidence type="ECO:0000259" key="1">
    <source>
        <dbReference type="Pfam" id="PF01170"/>
    </source>
</evidence>
<dbReference type="AlphaFoldDB" id="A0A1F4NPL8"/>
<evidence type="ECO:0000313" key="3">
    <source>
        <dbReference type="Proteomes" id="UP000178085"/>
    </source>
</evidence>